<protein>
    <recommendedName>
        <fullName evidence="7">Gamma-glutamyl phosphate reductase</fullName>
        <shortName evidence="7">GPR</shortName>
        <ecNumber evidence="7">1.2.1.41</ecNumber>
    </recommendedName>
    <alternativeName>
        <fullName evidence="7">Glutamate-5-semialdehyde dehydrogenase</fullName>
    </alternativeName>
    <alternativeName>
        <fullName evidence="7">Glutamyl-gamma-semialdehyde dehydrogenase</fullName>
        <shortName evidence="7">GSA dehydrogenase</shortName>
    </alternativeName>
</protein>
<dbReference type="CDD" id="cd07079">
    <property type="entry name" value="ALDH_F18-19_ProA-GPR"/>
    <property type="match status" value="1"/>
</dbReference>
<dbReference type="Pfam" id="PF00171">
    <property type="entry name" value="Aldedh"/>
    <property type="match status" value="1"/>
</dbReference>
<reference evidence="9 10" key="1">
    <citation type="submission" date="2020-08" db="EMBL/GenBank/DDBJ databases">
        <title>A Genomic Blueprint of the Chicken Gut Microbiome.</title>
        <authorList>
            <person name="Gilroy R."/>
            <person name="Ravi A."/>
            <person name="Getino M."/>
            <person name="Pursley I."/>
            <person name="Horton D.L."/>
            <person name="Alikhan N.-F."/>
            <person name="Baker D."/>
            <person name="Gharbi K."/>
            <person name="Hall N."/>
            <person name="Watson M."/>
            <person name="Adriaenssens E.M."/>
            <person name="Foster-Nyarko E."/>
            <person name="Jarju S."/>
            <person name="Secka A."/>
            <person name="Antonio M."/>
            <person name="Oren A."/>
            <person name="Chaudhuri R."/>
            <person name="La Ragione R.M."/>
            <person name="Hildebrand F."/>
            <person name="Pallen M.J."/>
        </authorList>
    </citation>
    <scope>NUCLEOTIDE SEQUENCE [LARGE SCALE GENOMIC DNA]</scope>
    <source>
        <strain evidence="9 10">Sa1BUA13</strain>
    </source>
</reference>
<dbReference type="EMBL" id="JACSPU010000002">
    <property type="protein sequence ID" value="MBD8014364.1"/>
    <property type="molecule type" value="Genomic_DNA"/>
</dbReference>
<evidence type="ECO:0000256" key="1">
    <source>
        <dbReference type="ARBA" id="ARBA00004985"/>
    </source>
</evidence>
<dbReference type="RefSeq" id="WP_191714601.1">
    <property type="nucleotide sequence ID" value="NZ_JACSPU010000002.1"/>
</dbReference>
<dbReference type="NCBIfam" id="TIGR00407">
    <property type="entry name" value="proA"/>
    <property type="match status" value="1"/>
</dbReference>
<accession>A0ABR8WBI4</accession>
<dbReference type="Gene3D" id="3.40.605.10">
    <property type="entry name" value="Aldehyde Dehydrogenase, Chain A, domain 1"/>
    <property type="match status" value="1"/>
</dbReference>
<dbReference type="EC" id="1.2.1.41" evidence="7"/>
<dbReference type="SUPFAM" id="SSF53720">
    <property type="entry name" value="ALDH-like"/>
    <property type="match status" value="1"/>
</dbReference>
<dbReference type="PANTHER" id="PTHR11063">
    <property type="entry name" value="GLUTAMATE SEMIALDEHYDE DEHYDROGENASE"/>
    <property type="match status" value="1"/>
</dbReference>
<keyword evidence="7" id="KW-0963">Cytoplasm</keyword>
<gene>
    <name evidence="7" type="primary">proA</name>
    <name evidence="9" type="ORF">H9630_05965</name>
</gene>
<evidence type="ECO:0000256" key="4">
    <source>
        <dbReference type="ARBA" id="ARBA00022857"/>
    </source>
</evidence>
<keyword evidence="2 7" id="KW-0028">Amino-acid biosynthesis</keyword>
<dbReference type="InterPro" id="IPR000965">
    <property type="entry name" value="GPR_dom"/>
</dbReference>
<comment type="similarity">
    <text evidence="7">Belongs to the gamma-glutamyl phosphate reductase family.</text>
</comment>
<dbReference type="PANTHER" id="PTHR11063:SF8">
    <property type="entry name" value="DELTA-1-PYRROLINE-5-CARBOXYLATE SYNTHASE"/>
    <property type="match status" value="1"/>
</dbReference>
<dbReference type="InterPro" id="IPR016162">
    <property type="entry name" value="Ald_DH_N"/>
</dbReference>
<comment type="catalytic activity">
    <reaction evidence="6 7">
        <text>L-glutamate 5-semialdehyde + phosphate + NADP(+) = L-glutamyl 5-phosphate + NADPH + H(+)</text>
        <dbReference type="Rhea" id="RHEA:19541"/>
        <dbReference type="ChEBI" id="CHEBI:15378"/>
        <dbReference type="ChEBI" id="CHEBI:43474"/>
        <dbReference type="ChEBI" id="CHEBI:57783"/>
        <dbReference type="ChEBI" id="CHEBI:58066"/>
        <dbReference type="ChEBI" id="CHEBI:58274"/>
        <dbReference type="ChEBI" id="CHEBI:58349"/>
        <dbReference type="EC" id="1.2.1.41"/>
    </reaction>
</comment>
<evidence type="ECO:0000256" key="7">
    <source>
        <dbReference type="HAMAP-Rule" id="MF_00412"/>
    </source>
</evidence>
<dbReference type="InterPro" id="IPR020593">
    <property type="entry name" value="G-glutamylP_reductase_CS"/>
</dbReference>
<proteinExistence type="inferred from homology"/>
<dbReference type="Proteomes" id="UP000658980">
    <property type="component" value="Unassembled WGS sequence"/>
</dbReference>
<name>A0ABR8WBI4_9BACL</name>
<evidence type="ECO:0000256" key="6">
    <source>
        <dbReference type="ARBA" id="ARBA00049024"/>
    </source>
</evidence>
<feature type="domain" description="Aldehyde dehydrogenase" evidence="8">
    <location>
        <begin position="9"/>
        <end position="301"/>
    </location>
</feature>
<dbReference type="GO" id="GO:0004350">
    <property type="term" value="F:glutamate-5-semialdehyde dehydrogenase activity"/>
    <property type="evidence" value="ECO:0007669"/>
    <property type="project" value="UniProtKB-EC"/>
</dbReference>
<dbReference type="InterPro" id="IPR015590">
    <property type="entry name" value="Aldehyde_DH_dom"/>
</dbReference>
<comment type="subcellular location">
    <subcellularLocation>
        <location evidence="7">Cytoplasm</location>
    </subcellularLocation>
</comment>
<dbReference type="PROSITE" id="PS01223">
    <property type="entry name" value="PROA"/>
    <property type="match status" value="1"/>
</dbReference>
<dbReference type="InterPro" id="IPR012134">
    <property type="entry name" value="Glu-5-SA_DH"/>
</dbReference>
<comment type="pathway">
    <text evidence="1 7">Amino-acid biosynthesis; L-proline biosynthesis; L-glutamate 5-semialdehyde from L-glutamate: step 2/2.</text>
</comment>
<dbReference type="PIRSF" id="PIRSF000151">
    <property type="entry name" value="GPR"/>
    <property type="match status" value="1"/>
</dbReference>
<keyword evidence="10" id="KW-1185">Reference proteome</keyword>
<evidence type="ECO:0000256" key="3">
    <source>
        <dbReference type="ARBA" id="ARBA00022650"/>
    </source>
</evidence>
<keyword evidence="3 7" id="KW-0641">Proline biosynthesis</keyword>
<dbReference type="HAMAP" id="MF_00412">
    <property type="entry name" value="ProA"/>
    <property type="match status" value="1"/>
</dbReference>
<dbReference type="Gene3D" id="3.40.309.10">
    <property type="entry name" value="Aldehyde Dehydrogenase, Chain A, domain 2"/>
    <property type="match status" value="1"/>
</dbReference>
<comment type="caution">
    <text evidence="9">The sequence shown here is derived from an EMBL/GenBank/DDBJ whole genome shotgun (WGS) entry which is preliminary data.</text>
</comment>
<evidence type="ECO:0000313" key="9">
    <source>
        <dbReference type="EMBL" id="MBD8014364.1"/>
    </source>
</evidence>
<keyword evidence="5 7" id="KW-0560">Oxidoreductase</keyword>
<evidence type="ECO:0000259" key="8">
    <source>
        <dbReference type="Pfam" id="PF00171"/>
    </source>
</evidence>
<dbReference type="InterPro" id="IPR016161">
    <property type="entry name" value="Ald_DH/histidinol_DH"/>
</dbReference>
<comment type="function">
    <text evidence="7">Catalyzes the NADPH-dependent reduction of L-glutamate 5-phosphate into L-glutamate 5-semialdehyde and phosphate. The product spontaneously undergoes cyclization to form 1-pyrroline-5-carboxylate.</text>
</comment>
<organism evidence="9 10">
    <name type="scientific">Planococcus wigleyi</name>
    <dbReference type="NCBI Taxonomy" id="2762216"/>
    <lineage>
        <taxon>Bacteria</taxon>
        <taxon>Bacillati</taxon>
        <taxon>Bacillota</taxon>
        <taxon>Bacilli</taxon>
        <taxon>Bacillales</taxon>
        <taxon>Caryophanaceae</taxon>
        <taxon>Planococcus</taxon>
    </lineage>
</organism>
<dbReference type="InterPro" id="IPR016163">
    <property type="entry name" value="Ald_DH_C"/>
</dbReference>
<dbReference type="NCBIfam" id="NF001221">
    <property type="entry name" value="PRK00197.1"/>
    <property type="match status" value="1"/>
</dbReference>
<evidence type="ECO:0000256" key="2">
    <source>
        <dbReference type="ARBA" id="ARBA00022605"/>
    </source>
</evidence>
<sequence length="424" mass="46499">MTELLQEQQTESELLQKAKQAKQAAATLAKLTTKQKNNALRLISAQLLEEQVYILEENSKDVEQGRQNRMSDSLVDRLQLDQSRLKDMADALVQLTKLADPIGEVLEKWERPNGLTMSKIRVPLGVVGMIYEARPNVTVDASSLCLKTGNSIVLRGSSTAIHSNKAIVAVIHRALQKSEVPVESVQLLEDTSREAASHMFKLNQYLDVLIPRGGAKLIQTVVQNSTVPVLETGAGNCHIYIDETADIKMAIEIALNAKTQRPSVCNSCESILVHKTWADKHLAELFSALQNKQVEIHGDESIQQLSPTVIPAENADWGTEYLGLEVAMKTVTGVDEAIQHINTYGTKHSEAIISSNSANVDQFFMEIDAAAVYHNASTRFTDGFEFGFGAEIGISTQKLHARGPMGLPALTSTKYIIRGSGQIK</sequence>
<evidence type="ECO:0000256" key="5">
    <source>
        <dbReference type="ARBA" id="ARBA00023002"/>
    </source>
</evidence>
<evidence type="ECO:0000313" key="10">
    <source>
        <dbReference type="Proteomes" id="UP000658980"/>
    </source>
</evidence>
<keyword evidence="4 7" id="KW-0521">NADP</keyword>